<dbReference type="EMBL" id="CP127247">
    <property type="protein sequence ID" value="WIY24819.1"/>
    <property type="molecule type" value="Genomic_DNA"/>
</dbReference>
<dbReference type="CDD" id="cd01125">
    <property type="entry name" value="RepA_RSF1010_like"/>
    <property type="match status" value="1"/>
</dbReference>
<proteinExistence type="predicted"/>
<evidence type="ECO:0000259" key="1">
    <source>
        <dbReference type="SMART" id="SM00382"/>
    </source>
</evidence>
<dbReference type="InterPro" id="IPR027417">
    <property type="entry name" value="P-loop_NTPase"/>
</dbReference>
<dbReference type="RefSeq" id="WP_270918208.1">
    <property type="nucleotide sequence ID" value="NZ_CP127247.1"/>
</dbReference>
<dbReference type="SMART" id="SM00382">
    <property type="entry name" value="AAA"/>
    <property type="match status" value="1"/>
</dbReference>
<dbReference type="InterPro" id="IPR038724">
    <property type="entry name" value="RepA"/>
</dbReference>
<evidence type="ECO:0000313" key="2">
    <source>
        <dbReference type="EMBL" id="WIY24819.1"/>
    </source>
</evidence>
<keyword evidence="2" id="KW-0547">Nucleotide-binding</keyword>
<dbReference type="SUPFAM" id="SSF52540">
    <property type="entry name" value="P-loop containing nucleoside triphosphate hydrolases"/>
    <property type="match status" value="1"/>
</dbReference>
<dbReference type="AlphaFoldDB" id="A0A9Y2KYK1"/>
<dbReference type="Pfam" id="PF13481">
    <property type="entry name" value="AAA_25"/>
    <property type="match status" value="1"/>
</dbReference>
<sequence>MADNFDPQANDPTPANGSGTYILPGFKKRVADIASNLKPLHEIHPVLTSNYLVKGWLSRNTVSVVYGASNVGKTFFAIDLGMHIAAGQDWHGHNVTPSLSGAVIYVSGEGISGMINRISALQYEYPELVENAERSFLLLPMTLNFRGETDVQALINVLGKTTGVRMIIIDTLARSMGDGDENSAQDMGAFIRNVDILREATDAHIMLVHHSGKDASKGARGSGSLRAAVDTEIEIKRSGLVATATARKQRDMRGGKVFAYTLRDVELGIDEDGDPVTSAVIEAAEPTNNQPAVKGQQLTAMQALDDAIAHHGVKKSGDLFPGNRKCVPVDIWHEYCDSRPLSSGQSDSAKRKAFHAAKQKLNESGHICVVEGFVWRCLE</sequence>
<dbReference type="GO" id="GO:0004386">
    <property type="term" value="F:helicase activity"/>
    <property type="evidence" value="ECO:0007669"/>
    <property type="project" value="UniProtKB-KW"/>
</dbReference>
<keyword evidence="2" id="KW-0347">Helicase</keyword>
<feature type="domain" description="AAA+ ATPase" evidence="1">
    <location>
        <begin position="59"/>
        <end position="239"/>
    </location>
</feature>
<keyword evidence="2" id="KW-0378">Hydrolase</keyword>
<protein>
    <submittedName>
        <fullName evidence="2">Helicase RepA family protein</fullName>
    </submittedName>
</protein>
<organism evidence="2 3">
    <name type="scientific">Parasedimentitalea psychrophila</name>
    <dbReference type="NCBI Taxonomy" id="2997337"/>
    <lineage>
        <taxon>Bacteria</taxon>
        <taxon>Pseudomonadati</taxon>
        <taxon>Pseudomonadota</taxon>
        <taxon>Alphaproteobacteria</taxon>
        <taxon>Rhodobacterales</taxon>
        <taxon>Paracoccaceae</taxon>
        <taxon>Parasedimentitalea</taxon>
    </lineage>
</organism>
<dbReference type="InterPro" id="IPR003593">
    <property type="entry name" value="AAA+_ATPase"/>
</dbReference>
<accession>A0A9Y2KYK1</accession>
<dbReference type="Proteomes" id="UP001238334">
    <property type="component" value="Chromosome"/>
</dbReference>
<evidence type="ECO:0000313" key="3">
    <source>
        <dbReference type="Proteomes" id="UP001238334"/>
    </source>
</evidence>
<dbReference type="Gene3D" id="3.40.50.300">
    <property type="entry name" value="P-loop containing nucleotide triphosphate hydrolases"/>
    <property type="match status" value="1"/>
</dbReference>
<name>A0A9Y2KYK1_9RHOB</name>
<gene>
    <name evidence="2" type="ORF">QPJ95_20330</name>
</gene>
<keyword evidence="2" id="KW-0067">ATP-binding</keyword>
<keyword evidence="3" id="KW-1185">Reference proteome</keyword>
<reference evidence="2 3" key="1">
    <citation type="submission" date="2023-06" db="EMBL/GenBank/DDBJ databases">
        <title>Parasedimentitalea psychrophila sp. nov., a psychrophilic bacterium isolated from deep-sea sediment.</title>
        <authorList>
            <person name="Li A."/>
        </authorList>
    </citation>
    <scope>NUCLEOTIDE SEQUENCE [LARGE SCALE GENOMIC DNA]</scope>
    <source>
        <strain evidence="2 3">QS115</strain>
    </source>
</reference>
<dbReference type="KEGG" id="ppso:QPJ95_20330"/>